<dbReference type="GO" id="GO:0004316">
    <property type="term" value="F:3-oxoacyl-[acyl-carrier-protein] reductase (NADPH) activity"/>
    <property type="evidence" value="ECO:0007669"/>
    <property type="project" value="UniProtKB-EC"/>
</dbReference>
<organism evidence="9 10">
    <name type="scientific">Candidatus Clostridium stratigraminis</name>
    <dbReference type="NCBI Taxonomy" id="3381661"/>
    <lineage>
        <taxon>Bacteria</taxon>
        <taxon>Bacillati</taxon>
        <taxon>Bacillota</taxon>
        <taxon>Clostridia</taxon>
        <taxon>Eubacteriales</taxon>
        <taxon>Clostridiaceae</taxon>
        <taxon>Clostridium</taxon>
    </lineage>
</organism>
<dbReference type="InterPro" id="IPR020904">
    <property type="entry name" value="Sc_DH/Rdtase_CS"/>
</dbReference>
<dbReference type="NCBIfam" id="TIGR01830">
    <property type="entry name" value="3oxo_ACP_reduc"/>
    <property type="match status" value="1"/>
</dbReference>
<comment type="catalytic activity">
    <reaction evidence="6 7">
        <text>a (3R)-hydroxyacyl-[ACP] + NADP(+) = a 3-oxoacyl-[ACP] + NADPH + H(+)</text>
        <dbReference type="Rhea" id="RHEA:17397"/>
        <dbReference type="Rhea" id="RHEA-COMP:9916"/>
        <dbReference type="Rhea" id="RHEA-COMP:9945"/>
        <dbReference type="ChEBI" id="CHEBI:15378"/>
        <dbReference type="ChEBI" id="CHEBI:57783"/>
        <dbReference type="ChEBI" id="CHEBI:58349"/>
        <dbReference type="ChEBI" id="CHEBI:78776"/>
        <dbReference type="ChEBI" id="CHEBI:78827"/>
        <dbReference type="EC" id="1.1.1.100"/>
    </reaction>
</comment>
<dbReference type="InterPro" id="IPR036291">
    <property type="entry name" value="NAD(P)-bd_dom_sf"/>
</dbReference>
<dbReference type="InterPro" id="IPR011284">
    <property type="entry name" value="3oxo_ACP_reduc"/>
</dbReference>
<keyword evidence="7" id="KW-0443">Lipid metabolism</keyword>
<evidence type="ECO:0000259" key="8">
    <source>
        <dbReference type="SMART" id="SM00822"/>
    </source>
</evidence>
<comment type="pathway">
    <text evidence="1 7">Lipid metabolism; fatty acid biosynthesis.</text>
</comment>
<evidence type="ECO:0000256" key="3">
    <source>
        <dbReference type="ARBA" id="ARBA00012948"/>
    </source>
</evidence>
<gene>
    <name evidence="9" type="primary">fabG</name>
    <name evidence="9" type="ORF">ACJDUG_16925</name>
</gene>
<evidence type="ECO:0000256" key="7">
    <source>
        <dbReference type="RuleBase" id="RU366074"/>
    </source>
</evidence>
<dbReference type="EC" id="1.1.1.100" evidence="3 7"/>
<comment type="subunit">
    <text evidence="7">Homotetramer.</text>
</comment>
<comment type="function">
    <text evidence="7">Catalyzes the NADPH-dependent reduction of beta-ketoacyl-ACP substrates to beta-hydroxyacyl-ACP products, the first reductive step in the elongation cycle of fatty acid biosynthesis.</text>
</comment>
<proteinExistence type="inferred from homology"/>
<evidence type="ECO:0000256" key="6">
    <source>
        <dbReference type="ARBA" id="ARBA00048508"/>
    </source>
</evidence>
<keyword evidence="7" id="KW-0276">Fatty acid metabolism</keyword>
<keyword evidence="7" id="KW-0521">NADP</keyword>
<sequence>MLTGKVAVVTGAGRGIGKAIALRLAAEGASIVVNYRSSEKEAKDLVTEIREKGGSAECVQGDVSILPDAERVIKFAAEKFGRLDILVNNAGITRDTLLLRMKEEDFDKVLQVNLKGVFNCTKYASAIMLKQKSGRIINISSVVGLIGNAGQANYAAAKAGIIGFTKSIAKEIGARGITVNAIAPGFITTDMTEVLSDKVKEKLIESIPLKKLGSPEDIANCTAFLVSDNASYITGQVINVDGGMVM</sequence>
<feature type="domain" description="Ketoreductase" evidence="8">
    <location>
        <begin position="5"/>
        <end position="185"/>
    </location>
</feature>
<reference evidence="9 10" key="1">
    <citation type="submission" date="2024-11" db="EMBL/GenBank/DDBJ databases">
        <authorList>
            <person name="Heng Y.C."/>
            <person name="Lim A.C.H."/>
            <person name="Lee J.K.Y."/>
            <person name="Kittelmann S."/>
        </authorList>
    </citation>
    <scope>NUCLEOTIDE SEQUENCE [LARGE SCALE GENOMIC DNA]</scope>
    <source>
        <strain evidence="9 10">WILCCON 0185</strain>
    </source>
</reference>
<dbReference type="PANTHER" id="PTHR42879">
    <property type="entry name" value="3-OXOACYL-(ACYL-CARRIER-PROTEIN) REDUCTASE"/>
    <property type="match status" value="1"/>
</dbReference>
<dbReference type="NCBIfam" id="NF004199">
    <property type="entry name" value="PRK05653.1-4"/>
    <property type="match status" value="1"/>
</dbReference>
<dbReference type="CDD" id="cd05333">
    <property type="entry name" value="BKR_SDR_c"/>
    <property type="match status" value="1"/>
</dbReference>
<dbReference type="InterPro" id="IPR050259">
    <property type="entry name" value="SDR"/>
</dbReference>
<dbReference type="RefSeq" id="WP_406771057.1">
    <property type="nucleotide sequence ID" value="NZ_JBJHZZ010000023.1"/>
</dbReference>
<comment type="caution">
    <text evidence="9">The sequence shown here is derived from an EMBL/GenBank/DDBJ whole genome shotgun (WGS) entry which is preliminary data.</text>
</comment>
<dbReference type="PRINTS" id="PR00081">
    <property type="entry name" value="GDHRDH"/>
</dbReference>
<dbReference type="PANTHER" id="PTHR42879:SF2">
    <property type="entry name" value="3-OXOACYL-[ACYL-CARRIER-PROTEIN] REDUCTASE FABG"/>
    <property type="match status" value="1"/>
</dbReference>
<evidence type="ECO:0000256" key="4">
    <source>
        <dbReference type="ARBA" id="ARBA00023002"/>
    </source>
</evidence>
<dbReference type="SUPFAM" id="SSF51735">
    <property type="entry name" value="NAD(P)-binding Rossmann-fold domains"/>
    <property type="match status" value="1"/>
</dbReference>
<dbReference type="NCBIfam" id="NF009466">
    <property type="entry name" value="PRK12826.1-2"/>
    <property type="match status" value="1"/>
</dbReference>
<dbReference type="PRINTS" id="PR00080">
    <property type="entry name" value="SDRFAMILY"/>
</dbReference>
<protein>
    <recommendedName>
        <fullName evidence="3 7">3-oxoacyl-[acyl-carrier-protein] reductase</fullName>
        <ecNumber evidence="3 7">1.1.1.100</ecNumber>
    </recommendedName>
</protein>
<evidence type="ECO:0000256" key="5">
    <source>
        <dbReference type="ARBA" id="ARBA00023221"/>
    </source>
</evidence>
<evidence type="ECO:0000256" key="1">
    <source>
        <dbReference type="ARBA" id="ARBA00005194"/>
    </source>
</evidence>
<keyword evidence="7" id="KW-0444">Lipid biosynthesis</keyword>
<dbReference type="InterPro" id="IPR057326">
    <property type="entry name" value="KR_dom"/>
</dbReference>
<evidence type="ECO:0000313" key="10">
    <source>
        <dbReference type="Proteomes" id="UP001623591"/>
    </source>
</evidence>
<dbReference type="EMBL" id="JBJHZZ010000023">
    <property type="protein sequence ID" value="MFL0248629.1"/>
    <property type="molecule type" value="Genomic_DNA"/>
</dbReference>
<dbReference type="SMART" id="SM00822">
    <property type="entry name" value="PKS_KR"/>
    <property type="match status" value="1"/>
</dbReference>
<dbReference type="NCBIfam" id="NF004198">
    <property type="entry name" value="PRK05653.1-3"/>
    <property type="match status" value="1"/>
</dbReference>
<accession>A0ABW8T7U3</accession>
<evidence type="ECO:0000256" key="2">
    <source>
        <dbReference type="ARBA" id="ARBA00006484"/>
    </source>
</evidence>
<name>A0ABW8T7U3_9CLOT</name>
<evidence type="ECO:0000313" key="9">
    <source>
        <dbReference type="EMBL" id="MFL0248629.1"/>
    </source>
</evidence>
<dbReference type="Pfam" id="PF13561">
    <property type="entry name" value="adh_short_C2"/>
    <property type="match status" value="1"/>
</dbReference>
<dbReference type="NCBIfam" id="NF005559">
    <property type="entry name" value="PRK07231.1"/>
    <property type="match status" value="1"/>
</dbReference>
<dbReference type="PROSITE" id="PS00061">
    <property type="entry name" value="ADH_SHORT"/>
    <property type="match status" value="1"/>
</dbReference>
<dbReference type="NCBIfam" id="NF009464">
    <property type="entry name" value="PRK12824.1"/>
    <property type="match status" value="1"/>
</dbReference>
<dbReference type="Gene3D" id="3.40.50.720">
    <property type="entry name" value="NAD(P)-binding Rossmann-like Domain"/>
    <property type="match status" value="1"/>
</dbReference>
<keyword evidence="7" id="KW-0275">Fatty acid biosynthesis</keyword>
<keyword evidence="5" id="KW-0753">Steroid metabolism</keyword>
<dbReference type="InterPro" id="IPR002347">
    <property type="entry name" value="SDR_fam"/>
</dbReference>
<comment type="similarity">
    <text evidence="2 7">Belongs to the short-chain dehydrogenases/reductases (SDR) family.</text>
</comment>
<dbReference type="Proteomes" id="UP001623591">
    <property type="component" value="Unassembled WGS sequence"/>
</dbReference>
<keyword evidence="10" id="KW-1185">Reference proteome</keyword>
<keyword evidence="4 7" id="KW-0560">Oxidoreductase</keyword>